<organism evidence="2 3">
    <name type="scientific">Phytophthora megakarya</name>
    <dbReference type="NCBI Taxonomy" id="4795"/>
    <lineage>
        <taxon>Eukaryota</taxon>
        <taxon>Sar</taxon>
        <taxon>Stramenopiles</taxon>
        <taxon>Oomycota</taxon>
        <taxon>Peronosporomycetes</taxon>
        <taxon>Peronosporales</taxon>
        <taxon>Peronosporaceae</taxon>
        <taxon>Phytophthora</taxon>
    </lineage>
</organism>
<dbReference type="EMBL" id="NBNE01019622">
    <property type="protein sequence ID" value="OWY91722.1"/>
    <property type="molecule type" value="Genomic_DNA"/>
</dbReference>
<sequence length="98" mass="10883">MKIYAYVNRIVKSGSEAQTRAKPTPNLTSHSFRRGGAQHANGDATLSAQWIFDRGSWNMTSTNKAFAYVFNTTSEDQKVARVLSGWDASFKPQVPKLS</sequence>
<evidence type="ECO:0000313" key="2">
    <source>
        <dbReference type="EMBL" id="OWY91722.1"/>
    </source>
</evidence>
<comment type="caution">
    <text evidence="2">The sequence shown here is derived from an EMBL/GenBank/DDBJ whole genome shotgun (WGS) entry which is preliminary data.</text>
</comment>
<evidence type="ECO:0000313" key="3">
    <source>
        <dbReference type="Proteomes" id="UP000198211"/>
    </source>
</evidence>
<dbReference type="STRING" id="4795.A0A225UFA0"/>
<dbReference type="Proteomes" id="UP000198211">
    <property type="component" value="Unassembled WGS sequence"/>
</dbReference>
<dbReference type="AlphaFoldDB" id="A0A225UFA0"/>
<gene>
    <name evidence="2" type="ORF">PHMEG_00039583</name>
</gene>
<feature type="region of interest" description="Disordered" evidence="1">
    <location>
        <begin position="15"/>
        <end position="40"/>
    </location>
</feature>
<reference evidence="3" key="1">
    <citation type="submission" date="2017-03" db="EMBL/GenBank/DDBJ databases">
        <title>Phytopthora megakarya and P. palmivora, two closely related causual agents of cacao black pod achieved similar genome size and gene model numbers by different mechanisms.</title>
        <authorList>
            <person name="Ali S."/>
            <person name="Shao J."/>
            <person name="Larry D.J."/>
            <person name="Kronmiller B."/>
            <person name="Shen D."/>
            <person name="Strem M.D."/>
            <person name="Melnick R.L."/>
            <person name="Guiltinan M.J."/>
            <person name="Tyler B.M."/>
            <person name="Meinhardt L.W."/>
            <person name="Bailey B.A."/>
        </authorList>
    </citation>
    <scope>NUCLEOTIDE SEQUENCE [LARGE SCALE GENOMIC DNA]</scope>
    <source>
        <strain evidence="3">zdho120</strain>
    </source>
</reference>
<proteinExistence type="predicted"/>
<evidence type="ECO:0000256" key="1">
    <source>
        <dbReference type="SAM" id="MobiDB-lite"/>
    </source>
</evidence>
<accession>A0A225UFA0</accession>
<protein>
    <submittedName>
        <fullName evidence="2">Uncharacterized protein</fullName>
    </submittedName>
</protein>
<dbReference type="OrthoDB" id="79176at2759"/>
<name>A0A225UFA0_9STRA</name>
<keyword evidence="3" id="KW-1185">Reference proteome</keyword>